<dbReference type="PROSITE" id="PS51450">
    <property type="entry name" value="LRR"/>
    <property type="match status" value="15"/>
</dbReference>
<reference evidence="4 5" key="1">
    <citation type="submission" date="2024-07" db="EMBL/GenBank/DDBJ databases">
        <authorList>
            <person name="Akdeniz Z."/>
        </authorList>
    </citation>
    <scope>NUCLEOTIDE SEQUENCE [LARGE SCALE GENOMIC DNA]</scope>
</reference>
<protein>
    <submittedName>
        <fullName evidence="4">Uncharacterized protein</fullName>
    </submittedName>
</protein>
<keyword evidence="5" id="KW-1185">Reference proteome</keyword>
<dbReference type="SUPFAM" id="SSF52075">
    <property type="entry name" value="Outer arm dynein light chain 1"/>
    <property type="match status" value="1"/>
</dbReference>
<dbReference type="InterPro" id="IPR050836">
    <property type="entry name" value="SDS22/Internalin_LRR"/>
</dbReference>
<dbReference type="Pfam" id="PF12799">
    <property type="entry name" value="LRR_4"/>
    <property type="match status" value="5"/>
</dbReference>
<dbReference type="SUPFAM" id="SSF52058">
    <property type="entry name" value="L domain-like"/>
    <property type="match status" value="2"/>
</dbReference>
<dbReference type="SMART" id="SM00369">
    <property type="entry name" value="LRR_TYP"/>
    <property type="match status" value="14"/>
</dbReference>
<keyword evidence="3" id="KW-0175">Coiled coil</keyword>
<dbReference type="Gene3D" id="3.80.10.10">
    <property type="entry name" value="Ribonuclease Inhibitor"/>
    <property type="match status" value="5"/>
</dbReference>
<feature type="coiled-coil region" evidence="3">
    <location>
        <begin position="437"/>
        <end position="474"/>
    </location>
</feature>
<dbReference type="PANTHER" id="PTHR46652">
    <property type="entry name" value="LEUCINE-RICH REPEAT AND IQ DOMAIN-CONTAINING PROTEIN 1-RELATED"/>
    <property type="match status" value="1"/>
</dbReference>
<dbReference type="Proteomes" id="UP001642409">
    <property type="component" value="Unassembled WGS sequence"/>
</dbReference>
<dbReference type="SMART" id="SM00364">
    <property type="entry name" value="LRR_BAC"/>
    <property type="match status" value="4"/>
</dbReference>
<evidence type="ECO:0000256" key="1">
    <source>
        <dbReference type="ARBA" id="ARBA00022614"/>
    </source>
</evidence>
<dbReference type="Pfam" id="PF13516">
    <property type="entry name" value="LRR_6"/>
    <property type="match status" value="1"/>
</dbReference>
<name>A0ABP1ISM3_9EUKA</name>
<comment type="caution">
    <text evidence="4">The sequence shown here is derived from an EMBL/GenBank/DDBJ whole genome shotgun (WGS) entry which is preliminary data.</text>
</comment>
<keyword evidence="2" id="KW-0677">Repeat</keyword>
<dbReference type="PANTHER" id="PTHR46652:SF3">
    <property type="entry name" value="LEUCINE-RICH REPEAT-CONTAINING PROTEIN 9"/>
    <property type="match status" value="1"/>
</dbReference>
<keyword evidence="1" id="KW-0433">Leucine-rich repeat</keyword>
<organism evidence="4 5">
    <name type="scientific">Hexamita inflata</name>
    <dbReference type="NCBI Taxonomy" id="28002"/>
    <lineage>
        <taxon>Eukaryota</taxon>
        <taxon>Metamonada</taxon>
        <taxon>Diplomonadida</taxon>
        <taxon>Hexamitidae</taxon>
        <taxon>Hexamitinae</taxon>
        <taxon>Hexamita</taxon>
    </lineage>
</organism>
<dbReference type="InterPro" id="IPR001611">
    <property type="entry name" value="Leu-rich_rpt"/>
</dbReference>
<dbReference type="InterPro" id="IPR025875">
    <property type="entry name" value="Leu-rich_rpt_4"/>
</dbReference>
<gene>
    <name evidence="4" type="ORF">HINF_LOCUS28816</name>
</gene>
<sequence length="998" mass="114530">MKSIDNKIKKQCVISDKTRFTDQDVREATSFDAKNSTLEQVDKIPIHAISLVIVNSRLCSTLGINLHLNITHLDLHKNFLQAVDLKFLVNLEYLDLSANFLKELDSISENTKIKTLNIASNEIQKVDFIAALHQLQEFNFQDNMVQDLEPIFKHSNFSPQWAQIQKDQLSIQKVIKIDPIPEQESKNTFWKYINSMVIRYRDLIEINNDIAILCIDNDQDVIETVFLDYLKVTKVFVSRCHNISFSEGSKLLTWLWICNSEIQSLIGMDKMVQLKNLTLRQCSLSRIQNQLEVTKKIQKLRYLDVAQNGINNSEYVCNEKLTSLNLSQNNLKSLGGLRELSNLTALDVSGNYLDSVAELADLTDLMELNISFNAINSIQCLHRLKKLIYFNLMSNIVLDIENCVKMKNLLDLRTKNNRIQNEYVLTEHPNVVQTWFSEQLELSSNENNQEVQKLKEKSKNNNLLEKYKNKIQNNSLTINNDQYIKNLKFSDFIGVTKELSLAQCQNVSFEVPPTLIQSLKVNGSGLQNIHGLEQITQITNLELYDNLLEDVIEIQELTKLARLVLSNNRISRLYWIQALTKLKYLDIQNNKFVTIKCLKDMQSIIKLFIQGNMIQDVDYLRNLKNYNQNWNSPQQNINTNDIEYYLGPNRTQQMVSECATRFTSAKKYLPIALKYKSNVSDSKLEIKNETSIIDLAVVSFLQDLVTQNIDSIAIDNCPNVLCDFQHLISSLTLTNCKLKNICNLSTSLTSLDLGFNNLEDVSALGSLTNLQKLVLRDNQISQLDSLKSLNNLVHLDARNNILEQITVRNWNELQELKLENNKLEDTSQFGNLTELQVLDLENNLIQNVDSLKGLVNLTILYLSKNQIQNVEPLKGLVNLTILFLLSNQIQNIEPLKGLVNLTSLFLSSNQIQNIEPLKGLVNLTILYLFSNQIQNIEPLKGLVNLTSLFLSSNQIQNIEPLKGLVNLTELDLRWNQITHFTLIQNHPNFKNYLTDSQK</sequence>
<proteinExistence type="predicted"/>
<evidence type="ECO:0000256" key="2">
    <source>
        <dbReference type="ARBA" id="ARBA00022737"/>
    </source>
</evidence>
<evidence type="ECO:0000313" key="5">
    <source>
        <dbReference type="Proteomes" id="UP001642409"/>
    </source>
</evidence>
<accession>A0ABP1ISM3</accession>
<evidence type="ECO:0000313" key="4">
    <source>
        <dbReference type="EMBL" id="CAL6022794.1"/>
    </source>
</evidence>
<dbReference type="SMART" id="SM00365">
    <property type="entry name" value="LRR_SD22"/>
    <property type="match status" value="20"/>
</dbReference>
<dbReference type="EMBL" id="CAXDID020000092">
    <property type="protein sequence ID" value="CAL6022794.1"/>
    <property type="molecule type" value="Genomic_DNA"/>
</dbReference>
<dbReference type="InterPro" id="IPR003591">
    <property type="entry name" value="Leu-rich_rpt_typical-subtyp"/>
</dbReference>
<dbReference type="InterPro" id="IPR032675">
    <property type="entry name" value="LRR_dom_sf"/>
</dbReference>
<evidence type="ECO:0000256" key="3">
    <source>
        <dbReference type="SAM" id="Coils"/>
    </source>
</evidence>